<organism evidence="2 3">
    <name type="scientific">Saliphagus infecundisoli</name>
    <dbReference type="NCBI Taxonomy" id="1849069"/>
    <lineage>
        <taxon>Archaea</taxon>
        <taxon>Methanobacteriati</taxon>
        <taxon>Methanobacteriota</taxon>
        <taxon>Stenosarchaea group</taxon>
        <taxon>Halobacteria</taxon>
        <taxon>Halobacteriales</taxon>
        <taxon>Natrialbaceae</taxon>
        <taxon>Saliphagus</taxon>
    </lineage>
</organism>
<comment type="caution">
    <text evidence="2">The sequence shown here is derived from an EMBL/GenBank/DDBJ whole genome shotgun (WGS) entry which is preliminary data.</text>
</comment>
<evidence type="ECO:0000313" key="2">
    <source>
        <dbReference type="EMBL" id="MFC4990155.1"/>
    </source>
</evidence>
<dbReference type="RefSeq" id="WP_114577633.1">
    <property type="nucleotide sequence ID" value="NZ_JAIVEF010000010.1"/>
</dbReference>
<dbReference type="Pfam" id="PF26119">
    <property type="entry name" value="DUF8036"/>
    <property type="match status" value="1"/>
</dbReference>
<keyword evidence="3" id="KW-1185">Reference proteome</keyword>
<evidence type="ECO:0000256" key="1">
    <source>
        <dbReference type="SAM" id="Phobius"/>
    </source>
</evidence>
<evidence type="ECO:0000313" key="3">
    <source>
        <dbReference type="Proteomes" id="UP001595925"/>
    </source>
</evidence>
<feature type="transmembrane region" description="Helical" evidence="1">
    <location>
        <begin position="6"/>
        <end position="26"/>
    </location>
</feature>
<keyword evidence="1" id="KW-1133">Transmembrane helix</keyword>
<accession>A0ABD5QK86</accession>
<dbReference type="AlphaFoldDB" id="A0ABD5QK86"/>
<proteinExistence type="predicted"/>
<name>A0ABD5QK86_9EURY</name>
<dbReference type="InterPro" id="IPR058349">
    <property type="entry name" value="DUF8036"/>
</dbReference>
<feature type="transmembrane region" description="Helical" evidence="1">
    <location>
        <begin position="80"/>
        <end position="100"/>
    </location>
</feature>
<sequence>MSIWIDAARLSTAVNVLILLALSYIWARNYLRIRSKHVMGLLIFALLLLAENALAFYYYLIHEDLSAWFATGVPVIAWRAMLILHVLETAALAFLLWVTWE</sequence>
<dbReference type="Proteomes" id="UP001595925">
    <property type="component" value="Unassembled WGS sequence"/>
</dbReference>
<gene>
    <name evidence="2" type="ORF">ACFPFO_20895</name>
</gene>
<keyword evidence="1" id="KW-0812">Transmembrane</keyword>
<protein>
    <submittedName>
        <fullName evidence="2">Uncharacterized protein</fullName>
    </submittedName>
</protein>
<keyword evidence="1" id="KW-0472">Membrane</keyword>
<dbReference type="EMBL" id="JBHSJG010000063">
    <property type="protein sequence ID" value="MFC4990155.1"/>
    <property type="molecule type" value="Genomic_DNA"/>
</dbReference>
<feature type="transmembrane region" description="Helical" evidence="1">
    <location>
        <begin position="38"/>
        <end position="60"/>
    </location>
</feature>
<reference evidence="2 3" key="1">
    <citation type="journal article" date="2019" name="Int. J. Syst. Evol. Microbiol.">
        <title>The Global Catalogue of Microorganisms (GCM) 10K type strain sequencing project: providing services to taxonomists for standard genome sequencing and annotation.</title>
        <authorList>
            <consortium name="The Broad Institute Genomics Platform"/>
            <consortium name="The Broad Institute Genome Sequencing Center for Infectious Disease"/>
            <person name="Wu L."/>
            <person name="Ma J."/>
        </authorList>
    </citation>
    <scope>NUCLEOTIDE SEQUENCE [LARGE SCALE GENOMIC DNA]</scope>
    <source>
        <strain evidence="2 3">CGMCC 1.15824</strain>
    </source>
</reference>